<evidence type="ECO:0000313" key="2">
    <source>
        <dbReference type="Proteomes" id="UP000177905"/>
    </source>
</evidence>
<dbReference type="AlphaFoldDB" id="A0A1F4S314"/>
<accession>A0A1F4S314</accession>
<name>A0A1F4S314_UNCSA</name>
<evidence type="ECO:0000313" key="1">
    <source>
        <dbReference type="EMBL" id="OGC14821.1"/>
    </source>
</evidence>
<comment type="caution">
    <text evidence="1">The sequence shown here is derived from an EMBL/GenBank/DDBJ whole genome shotgun (WGS) entry which is preliminary data.</text>
</comment>
<gene>
    <name evidence="1" type="ORF">A2290_00805</name>
</gene>
<reference evidence="1 2" key="1">
    <citation type="journal article" date="2016" name="Nat. Commun.">
        <title>Thousands of microbial genomes shed light on interconnected biogeochemical processes in an aquifer system.</title>
        <authorList>
            <person name="Anantharaman K."/>
            <person name="Brown C.T."/>
            <person name="Hug L.A."/>
            <person name="Sharon I."/>
            <person name="Castelle C.J."/>
            <person name="Probst A.J."/>
            <person name="Thomas B.C."/>
            <person name="Singh A."/>
            <person name="Wilkins M.J."/>
            <person name="Karaoz U."/>
            <person name="Brodie E.L."/>
            <person name="Williams K.H."/>
            <person name="Hubbard S.S."/>
            <person name="Banfield J.F."/>
        </authorList>
    </citation>
    <scope>NUCLEOTIDE SEQUENCE [LARGE SCALE GENOMIC DNA]</scope>
</reference>
<dbReference type="EMBL" id="MEUA01000029">
    <property type="protein sequence ID" value="OGC14821.1"/>
    <property type="molecule type" value="Genomic_DNA"/>
</dbReference>
<proteinExistence type="predicted"/>
<organism evidence="1 2">
    <name type="scientific">candidate division WOR-1 bacterium RIFOXYB2_FULL_36_35</name>
    <dbReference type="NCBI Taxonomy" id="1802578"/>
    <lineage>
        <taxon>Bacteria</taxon>
        <taxon>Bacillati</taxon>
        <taxon>Saganbacteria</taxon>
    </lineage>
</organism>
<sequence length="328" mass="37310">MINKYGKVKHLILRPSFIGEECKAVIKAAARNPLAMANYPTFNGYMKYYGVNDIYCDDRVREEFETKLPLFQEEIKDVIGLLSLPSFFGIGLRHVSYTAALFMKNKPGEAISKKVFLVPQSFLSDIEVNSVCSQASKLRNTIFEASNSKTKPSVWGAIQDFQEVNVFPHATDEAYVNLFKCYLNSGEFEYLSSIIDGSKLSKDISFAQALFLCNLWHGFLWMMQDSSENITYLNNLSLLARTIARKAIAPKETISPRMISSIHYKHETSTELERLLACSCDDFSQATDYLNGLKEHSYYMNLTARFPLALKELERVLANIRHLKSHGE</sequence>
<protein>
    <submittedName>
        <fullName evidence="1">Uncharacterized protein</fullName>
    </submittedName>
</protein>
<dbReference type="Proteomes" id="UP000177905">
    <property type="component" value="Unassembled WGS sequence"/>
</dbReference>